<proteinExistence type="predicted"/>
<comment type="caution">
    <text evidence="1">The sequence shown here is derived from an EMBL/GenBank/DDBJ whole genome shotgun (WGS) entry which is preliminary data.</text>
</comment>
<accession>A0ABU4HVG0</accession>
<name>A0ABU4HVG0_9ACTN</name>
<gene>
    <name evidence="1" type="ORF">R7226_23395</name>
</gene>
<sequence>MVATAGLAWQIASWRLAHRSRISGAVTHIPHLPLITINVVNHSAHEIRITTINLLWDLAEGHGGRMLIPRSESPLPDEAGPSPKPSPMLRALSEVPSVIKPHDAGDVHVGGDRLKTAMPEGAVNIRALVITADGTLVQIAARPLRDLEDVLEPRRRFRLHR</sequence>
<reference evidence="2" key="1">
    <citation type="submission" date="2023-07" db="EMBL/GenBank/DDBJ databases">
        <title>Conexibacter stalactiti sp. nov., isolated from stalactites in a lava cave and emended description of the genus Conexibacter.</title>
        <authorList>
            <person name="Lee S.D."/>
        </authorList>
    </citation>
    <scope>NUCLEOTIDE SEQUENCE [LARGE SCALE GENOMIC DNA]</scope>
    <source>
        <strain evidence="2">KCTC 39840</strain>
    </source>
</reference>
<dbReference type="RefSeq" id="WP_318599776.1">
    <property type="nucleotide sequence ID" value="NZ_JAWSTH010000082.1"/>
</dbReference>
<evidence type="ECO:0000313" key="1">
    <source>
        <dbReference type="EMBL" id="MDW5597312.1"/>
    </source>
</evidence>
<keyword evidence="2" id="KW-1185">Reference proteome</keyword>
<dbReference type="Proteomes" id="UP001284601">
    <property type="component" value="Unassembled WGS sequence"/>
</dbReference>
<evidence type="ECO:0000313" key="2">
    <source>
        <dbReference type="Proteomes" id="UP001284601"/>
    </source>
</evidence>
<organism evidence="1 2">
    <name type="scientific">Conexibacter stalactiti</name>
    <dbReference type="NCBI Taxonomy" id="1940611"/>
    <lineage>
        <taxon>Bacteria</taxon>
        <taxon>Bacillati</taxon>
        <taxon>Actinomycetota</taxon>
        <taxon>Thermoleophilia</taxon>
        <taxon>Solirubrobacterales</taxon>
        <taxon>Conexibacteraceae</taxon>
        <taxon>Conexibacter</taxon>
    </lineage>
</organism>
<dbReference type="EMBL" id="JAWSTH010000082">
    <property type="protein sequence ID" value="MDW5597312.1"/>
    <property type="molecule type" value="Genomic_DNA"/>
</dbReference>
<protein>
    <submittedName>
        <fullName evidence="1">Uncharacterized protein</fullName>
    </submittedName>
</protein>